<dbReference type="EMBL" id="CP007031">
    <property type="protein sequence ID" value="AHF05365.1"/>
    <property type="molecule type" value="Genomic_DNA"/>
</dbReference>
<proteinExistence type="predicted"/>
<reference evidence="2 3" key="1">
    <citation type="submission" date="2013-12" db="EMBL/GenBank/DDBJ databases">
        <authorList>
            <consortium name="DOE Joint Genome Institute"/>
            <person name="Bryant D.A."/>
            <person name="Huntemann M."/>
            <person name="Han J."/>
            <person name="Chen A."/>
            <person name="Kyrpides N."/>
            <person name="Mavromatis K."/>
            <person name="Markowitz V."/>
            <person name="Palaniappan K."/>
            <person name="Ivanova N."/>
            <person name="Schaumberg A."/>
            <person name="Pati A."/>
            <person name="Liolios K."/>
            <person name="Nordberg H.P."/>
            <person name="Cantor M.N."/>
            <person name="Hua S.X."/>
            <person name="Woyke T."/>
        </authorList>
    </citation>
    <scope>NUCLEOTIDE SEQUENCE [LARGE SCALE GENOMIC DNA]</scope>
    <source>
        <strain evidence="2 3">984</strain>
    </source>
</reference>
<evidence type="ECO:0000313" key="2">
    <source>
        <dbReference type="EMBL" id="AHF05365.1"/>
    </source>
</evidence>
<feature type="region of interest" description="Disordered" evidence="1">
    <location>
        <begin position="29"/>
        <end position="66"/>
    </location>
</feature>
<gene>
    <name evidence="2" type="ORF">MARPU_02970</name>
</gene>
<accession>W0E3D7</accession>
<evidence type="ECO:0000256" key="1">
    <source>
        <dbReference type="SAM" id="MobiDB-lite"/>
    </source>
</evidence>
<dbReference type="AlphaFoldDB" id="W0E3D7"/>
<dbReference type="KEGG" id="mpur:MARPU_02970"/>
<sequence>MFEELLFYGRDHPARRSLEVDANTGYAHPCPPMAKDVGTVMDGAKSGRGGGSSRDGGVHPGTRPAQ</sequence>
<organism evidence="2 3">
    <name type="scientific">Marichromatium purpuratum 984</name>
    <dbReference type="NCBI Taxonomy" id="765910"/>
    <lineage>
        <taxon>Bacteria</taxon>
        <taxon>Pseudomonadati</taxon>
        <taxon>Pseudomonadota</taxon>
        <taxon>Gammaproteobacteria</taxon>
        <taxon>Chromatiales</taxon>
        <taxon>Chromatiaceae</taxon>
        <taxon>Marichromatium</taxon>
    </lineage>
</organism>
<protein>
    <submittedName>
        <fullName evidence="2">Uncharacterized protein</fullName>
    </submittedName>
</protein>
<evidence type="ECO:0000313" key="3">
    <source>
        <dbReference type="Proteomes" id="UP000005275"/>
    </source>
</evidence>
<keyword evidence="3" id="KW-1185">Reference proteome</keyword>
<dbReference type="Proteomes" id="UP000005275">
    <property type="component" value="Chromosome"/>
</dbReference>
<dbReference type="HOGENOM" id="CLU_2826071_0_0_6"/>
<name>W0E3D7_MARPU</name>